<comment type="caution">
    <text evidence="1">The sequence shown here is derived from an EMBL/GenBank/DDBJ whole genome shotgun (WGS) entry which is preliminary data.</text>
</comment>
<evidence type="ECO:0000313" key="1">
    <source>
        <dbReference type="EMBL" id="MBB6012124.1"/>
    </source>
</evidence>
<accession>A0A7W9VTT7</accession>
<organism evidence="1 2">
    <name type="scientific">Aquamicrobium lusatiense</name>
    <dbReference type="NCBI Taxonomy" id="89772"/>
    <lineage>
        <taxon>Bacteria</taxon>
        <taxon>Pseudomonadati</taxon>
        <taxon>Pseudomonadota</taxon>
        <taxon>Alphaproteobacteria</taxon>
        <taxon>Hyphomicrobiales</taxon>
        <taxon>Phyllobacteriaceae</taxon>
        <taxon>Aquamicrobium</taxon>
    </lineage>
</organism>
<dbReference type="EMBL" id="JACHEU010000001">
    <property type="protein sequence ID" value="MBB6012124.1"/>
    <property type="molecule type" value="Genomic_DNA"/>
</dbReference>
<evidence type="ECO:0000313" key="2">
    <source>
        <dbReference type="Proteomes" id="UP000533306"/>
    </source>
</evidence>
<proteinExistence type="predicted"/>
<keyword evidence="2" id="KW-1185">Reference proteome</keyword>
<dbReference type="Proteomes" id="UP000533306">
    <property type="component" value="Unassembled WGS sequence"/>
</dbReference>
<reference evidence="1 2" key="1">
    <citation type="submission" date="2020-08" db="EMBL/GenBank/DDBJ databases">
        <title>Genomic Encyclopedia of Type Strains, Phase IV (KMG-IV): sequencing the most valuable type-strain genomes for metagenomic binning, comparative biology and taxonomic classification.</title>
        <authorList>
            <person name="Goeker M."/>
        </authorList>
    </citation>
    <scope>NUCLEOTIDE SEQUENCE [LARGE SCALE GENOMIC DNA]</scope>
    <source>
        <strain evidence="1 2">DSM 11099</strain>
    </source>
</reference>
<sequence length="34" mass="4056">MDFSLNATRIRFVIREILTHASFDRSFQSQLFHA</sequence>
<name>A0A7W9VTT7_9HYPH</name>
<dbReference type="AlphaFoldDB" id="A0A7W9VTT7"/>
<gene>
    <name evidence="1" type="ORF">HNR59_001469</name>
</gene>
<protein>
    <submittedName>
        <fullName evidence="1">Uncharacterized protein</fullName>
    </submittedName>
</protein>